<sequence length="363" mass="41817">MPSKQELIESLIHKYERFIAPFTFVAGFVFDTLTLKRVDLLFDHLVILANLILAGLAIIVLNLYEAGRFRFRAVVFLIPFAPVLMQFAFGGLFSAFVIFYTKSAALGKSWIFLLTLIMLLVGNEKFRKKYERFVFQLSLFFIAVFSYSIFALPIFFKKMGDGIFLLSGLASVILVALFVLFLFRFVSYPIKRNLRVLALSIGGIYAAFNFLYFLNIIPPAPLSLKESGIYHSIERDNGGYIMSFEPALWYLFFDETSRIYHWREGEPVYYFSSVFAPTDFAVPIMHRWSFYDDIQKGWVKKESIRFPITGGRDGGYRGYSFKTAILPGKWRVEVMTGDGRVLGREVFHVVRKEIAPELKFGIK</sequence>
<name>A0A1G2LPC0_9BACT</name>
<accession>A0A1G2LPC0</accession>
<protein>
    <recommendedName>
        <fullName evidence="2">DUF2914 domain-containing protein</fullName>
    </recommendedName>
</protein>
<comment type="caution">
    <text evidence="3">The sequence shown here is derived from an EMBL/GenBank/DDBJ whole genome shotgun (WGS) entry which is preliminary data.</text>
</comment>
<keyword evidence="1" id="KW-0472">Membrane</keyword>
<feature type="domain" description="DUF2914" evidence="2">
    <location>
        <begin position="284"/>
        <end position="349"/>
    </location>
</feature>
<keyword evidence="1" id="KW-0812">Transmembrane</keyword>
<gene>
    <name evidence="3" type="ORF">A3G49_01190</name>
</gene>
<evidence type="ECO:0000259" key="2">
    <source>
        <dbReference type="Pfam" id="PF11141"/>
    </source>
</evidence>
<feature type="transmembrane region" description="Helical" evidence="1">
    <location>
        <begin position="162"/>
        <end position="183"/>
    </location>
</feature>
<feature type="transmembrane region" description="Helical" evidence="1">
    <location>
        <begin position="76"/>
        <end position="99"/>
    </location>
</feature>
<dbReference type="AlphaFoldDB" id="A0A1G2LPC0"/>
<keyword evidence="1" id="KW-1133">Transmembrane helix</keyword>
<feature type="transmembrane region" description="Helical" evidence="1">
    <location>
        <begin position="41"/>
        <end position="64"/>
    </location>
</feature>
<organism evidence="3 4">
    <name type="scientific">Candidatus Sungbacteria bacterium RIFCSPLOWO2_12_FULL_41_11</name>
    <dbReference type="NCBI Taxonomy" id="1802286"/>
    <lineage>
        <taxon>Bacteria</taxon>
        <taxon>Candidatus Sungiibacteriota</taxon>
    </lineage>
</organism>
<dbReference type="Proteomes" id="UP000177171">
    <property type="component" value="Unassembled WGS sequence"/>
</dbReference>
<feature type="transmembrane region" description="Helical" evidence="1">
    <location>
        <begin position="195"/>
        <end position="217"/>
    </location>
</feature>
<evidence type="ECO:0000313" key="4">
    <source>
        <dbReference type="Proteomes" id="UP000177171"/>
    </source>
</evidence>
<dbReference type="InterPro" id="IPR022606">
    <property type="entry name" value="DUF2914"/>
</dbReference>
<evidence type="ECO:0000313" key="3">
    <source>
        <dbReference type="EMBL" id="OHA12739.1"/>
    </source>
</evidence>
<feature type="transmembrane region" description="Helical" evidence="1">
    <location>
        <begin position="18"/>
        <end position="35"/>
    </location>
</feature>
<evidence type="ECO:0000256" key="1">
    <source>
        <dbReference type="SAM" id="Phobius"/>
    </source>
</evidence>
<proteinExistence type="predicted"/>
<dbReference type="EMBL" id="MHQY01000043">
    <property type="protein sequence ID" value="OHA12739.1"/>
    <property type="molecule type" value="Genomic_DNA"/>
</dbReference>
<feature type="transmembrane region" description="Helical" evidence="1">
    <location>
        <begin position="133"/>
        <end position="156"/>
    </location>
</feature>
<reference evidence="3 4" key="1">
    <citation type="journal article" date="2016" name="Nat. Commun.">
        <title>Thousands of microbial genomes shed light on interconnected biogeochemical processes in an aquifer system.</title>
        <authorList>
            <person name="Anantharaman K."/>
            <person name="Brown C.T."/>
            <person name="Hug L.A."/>
            <person name="Sharon I."/>
            <person name="Castelle C.J."/>
            <person name="Probst A.J."/>
            <person name="Thomas B.C."/>
            <person name="Singh A."/>
            <person name="Wilkins M.J."/>
            <person name="Karaoz U."/>
            <person name="Brodie E.L."/>
            <person name="Williams K.H."/>
            <person name="Hubbard S.S."/>
            <person name="Banfield J.F."/>
        </authorList>
    </citation>
    <scope>NUCLEOTIDE SEQUENCE [LARGE SCALE GENOMIC DNA]</scope>
</reference>
<feature type="transmembrane region" description="Helical" evidence="1">
    <location>
        <begin position="105"/>
        <end position="121"/>
    </location>
</feature>
<dbReference type="Pfam" id="PF11141">
    <property type="entry name" value="DUF2914"/>
    <property type="match status" value="1"/>
</dbReference>